<feature type="region of interest" description="Disordered" evidence="8">
    <location>
        <begin position="168"/>
        <end position="187"/>
    </location>
</feature>
<evidence type="ECO:0000256" key="3">
    <source>
        <dbReference type="ARBA" id="ARBA00022475"/>
    </source>
</evidence>
<keyword evidence="5 7" id="KW-1133">Transmembrane helix</keyword>
<dbReference type="NCBIfam" id="TIGR00645">
    <property type="entry name" value="HI0507"/>
    <property type="match status" value="1"/>
</dbReference>
<evidence type="ECO:0000256" key="7">
    <source>
        <dbReference type="HAMAP-Rule" id="MF_00143"/>
    </source>
</evidence>
<dbReference type="STRING" id="676599.ARC20_10595"/>
<organism evidence="9 10">
    <name type="scientific">Stenotrophomonas panacihumi</name>
    <dbReference type="NCBI Taxonomy" id="676599"/>
    <lineage>
        <taxon>Bacteria</taxon>
        <taxon>Pseudomonadati</taxon>
        <taxon>Pseudomonadota</taxon>
        <taxon>Gammaproteobacteria</taxon>
        <taxon>Lysobacterales</taxon>
        <taxon>Lysobacteraceae</taxon>
        <taxon>Stenotrophomonas</taxon>
    </lineage>
</organism>
<keyword evidence="3 7" id="KW-1003">Cell membrane</keyword>
<proteinExistence type="inferred from homology"/>
<dbReference type="PANTHER" id="PTHR38596:SF1">
    <property type="entry name" value="UPF0114 PROTEIN YQHA"/>
    <property type="match status" value="1"/>
</dbReference>
<dbReference type="EMBL" id="LLXU01000079">
    <property type="protein sequence ID" value="KRG42854.1"/>
    <property type="molecule type" value="Genomic_DNA"/>
</dbReference>
<dbReference type="GO" id="GO:0005886">
    <property type="term" value="C:plasma membrane"/>
    <property type="evidence" value="ECO:0007669"/>
    <property type="project" value="UniProtKB-SubCell"/>
</dbReference>
<evidence type="ECO:0000256" key="2">
    <source>
        <dbReference type="ARBA" id="ARBA00005774"/>
    </source>
</evidence>
<dbReference type="InterPro" id="IPR020761">
    <property type="entry name" value="UPF0114_bac"/>
</dbReference>
<comment type="similarity">
    <text evidence="2 7">Belongs to the UPF0114 family.</text>
</comment>
<comment type="subcellular location">
    <subcellularLocation>
        <location evidence="1 7">Cell membrane</location>
        <topology evidence="1 7">Multi-pass membrane protein</topology>
    </subcellularLocation>
</comment>
<feature type="compositionally biased region" description="Pro residues" evidence="8">
    <location>
        <begin position="172"/>
        <end position="187"/>
    </location>
</feature>
<evidence type="ECO:0000256" key="6">
    <source>
        <dbReference type="ARBA" id="ARBA00023136"/>
    </source>
</evidence>
<dbReference type="HAMAP" id="MF_00143">
    <property type="entry name" value="UPF0114"/>
    <property type="match status" value="1"/>
</dbReference>
<feature type="transmembrane region" description="Helical" evidence="7">
    <location>
        <begin position="20"/>
        <end position="40"/>
    </location>
</feature>
<evidence type="ECO:0000313" key="10">
    <source>
        <dbReference type="Proteomes" id="UP000051802"/>
    </source>
</evidence>
<name>A0A0R0AD63_9GAMM</name>
<accession>A0A0R0AD63</accession>
<dbReference type="AlphaFoldDB" id="A0A0R0AD63"/>
<dbReference type="PANTHER" id="PTHR38596">
    <property type="entry name" value="UPF0114 PROTEIN YQHA"/>
    <property type="match status" value="1"/>
</dbReference>
<evidence type="ECO:0000256" key="8">
    <source>
        <dbReference type="SAM" id="MobiDB-lite"/>
    </source>
</evidence>
<comment type="caution">
    <text evidence="9">The sequence shown here is derived from an EMBL/GenBank/DDBJ whole genome shotgun (WGS) entry which is preliminary data.</text>
</comment>
<evidence type="ECO:0000256" key="5">
    <source>
        <dbReference type="ARBA" id="ARBA00022989"/>
    </source>
</evidence>
<keyword evidence="4 7" id="KW-0812">Transmembrane</keyword>
<evidence type="ECO:0000256" key="4">
    <source>
        <dbReference type="ARBA" id="ARBA00022692"/>
    </source>
</evidence>
<dbReference type="Proteomes" id="UP000051802">
    <property type="component" value="Unassembled WGS sequence"/>
</dbReference>
<dbReference type="RefSeq" id="WP_057646693.1">
    <property type="nucleotide sequence ID" value="NZ_LLXU01000079.1"/>
</dbReference>
<feature type="transmembrane region" description="Helical" evidence="7">
    <location>
        <begin position="114"/>
        <end position="131"/>
    </location>
</feature>
<evidence type="ECO:0000313" key="9">
    <source>
        <dbReference type="EMBL" id="KRG42854.1"/>
    </source>
</evidence>
<dbReference type="OrthoDB" id="9783569at2"/>
<protein>
    <recommendedName>
        <fullName evidence="7">UPF0114 protein ARC20_10595</fullName>
    </recommendedName>
</protein>
<feature type="transmembrane region" description="Helical" evidence="7">
    <location>
        <begin position="143"/>
        <end position="163"/>
    </location>
</feature>
<evidence type="ECO:0000256" key="1">
    <source>
        <dbReference type="ARBA" id="ARBA00004651"/>
    </source>
</evidence>
<reference evidence="9 10" key="1">
    <citation type="submission" date="2015-10" db="EMBL/GenBank/DDBJ databases">
        <title>Genome sequencing and analysis of members of genus Stenotrophomonas.</title>
        <authorList>
            <person name="Patil P.P."/>
            <person name="Midha S."/>
            <person name="Patil P.B."/>
        </authorList>
    </citation>
    <scope>NUCLEOTIDE SEQUENCE [LARGE SCALE GENOMIC DNA]</scope>
    <source>
        <strain evidence="9 10">JCM 16536</strain>
    </source>
</reference>
<feature type="transmembrane region" description="Helical" evidence="7">
    <location>
        <begin position="60"/>
        <end position="84"/>
    </location>
</feature>
<keyword evidence="10" id="KW-1185">Reference proteome</keyword>
<sequence length="187" mass="20690">MTAGTWLNRFLSRSLFDARWVMAPFYFGLVLALVALLFVFLRELFWHLAHLLELTPTSVILMALALIDLSLVANLLLIVTLAGYENFVARIESGEEKRPSWMGTVDFGAMKMKLMGSITAISAIALLRIFMKLEEGAPMNRYTLIWMTIIHGTLMLSALVLAISDRISPRTPSAPSPPAASPPPTGR</sequence>
<gene>
    <name evidence="9" type="ORF">ARC20_10595</name>
</gene>
<keyword evidence="6 7" id="KW-0472">Membrane</keyword>
<dbReference type="InterPro" id="IPR005134">
    <property type="entry name" value="UPF0114"/>
</dbReference>
<dbReference type="Pfam" id="PF03350">
    <property type="entry name" value="UPF0114"/>
    <property type="match status" value="1"/>
</dbReference>